<name>A0ABU6NSF5_9BACI</name>
<proteinExistence type="predicted"/>
<evidence type="ECO:0000313" key="2">
    <source>
        <dbReference type="Proteomes" id="UP001341820"/>
    </source>
</evidence>
<dbReference type="RefSeq" id="WP_328239231.1">
    <property type="nucleotide sequence ID" value="NZ_JAROAS010000077.1"/>
</dbReference>
<accession>A0ABU6NSF5</accession>
<organism evidence="1 2">
    <name type="scientific">Shouchella miscanthi</name>
    <dbReference type="NCBI Taxonomy" id="2598861"/>
    <lineage>
        <taxon>Bacteria</taxon>
        <taxon>Bacillati</taxon>
        <taxon>Bacillota</taxon>
        <taxon>Bacilli</taxon>
        <taxon>Bacillales</taxon>
        <taxon>Bacillaceae</taxon>
        <taxon>Shouchella</taxon>
    </lineage>
</organism>
<dbReference type="Proteomes" id="UP001341820">
    <property type="component" value="Unassembled WGS sequence"/>
</dbReference>
<comment type="caution">
    <text evidence="1">The sequence shown here is derived from an EMBL/GenBank/DDBJ whole genome shotgun (WGS) entry which is preliminary data.</text>
</comment>
<reference evidence="1 2" key="1">
    <citation type="submission" date="2023-03" db="EMBL/GenBank/DDBJ databases">
        <title>Bacillus Genome Sequencing.</title>
        <authorList>
            <person name="Dunlap C."/>
        </authorList>
    </citation>
    <scope>NUCLEOTIDE SEQUENCE [LARGE SCALE GENOMIC DNA]</scope>
    <source>
        <strain evidence="1 2">B-4107</strain>
    </source>
</reference>
<gene>
    <name evidence="1" type="ORF">P5F74_21415</name>
</gene>
<protein>
    <submittedName>
        <fullName evidence="1">Uncharacterized protein</fullName>
    </submittedName>
</protein>
<keyword evidence="2" id="KW-1185">Reference proteome</keyword>
<dbReference type="EMBL" id="JAROAS010000077">
    <property type="protein sequence ID" value="MED4130674.1"/>
    <property type="molecule type" value="Genomic_DNA"/>
</dbReference>
<evidence type="ECO:0000313" key="1">
    <source>
        <dbReference type="EMBL" id="MED4130674.1"/>
    </source>
</evidence>
<sequence>MSDFKCTECGSTKVKTGKLSGYARITRLLASSNLIATFCGNCGHVDAFKVEKPRRF</sequence>